<evidence type="ECO:0000313" key="3">
    <source>
        <dbReference type="EMBL" id="MPM98398.1"/>
    </source>
</evidence>
<gene>
    <name evidence="3" type="primary">ptpA_19</name>
    <name evidence="3" type="ORF">SDC9_145584</name>
</gene>
<comment type="caution">
    <text evidence="3">The sequence shown here is derived from an EMBL/GenBank/DDBJ whole genome shotgun (WGS) entry which is preliminary data.</text>
</comment>
<reference evidence="3" key="1">
    <citation type="submission" date="2019-08" db="EMBL/GenBank/DDBJ databases">
        <authorList>
            <person name="Kucharzyk K."/>
            <person name="Murdoch R.W."/>
            <person name="Higgins S."/>
            <person name="Loffler F."/>
        </authorList>
    </citation>
    <scope>NUCLEOTIDE SEQUENCE</scope>
</reference>
<protein>
    <submittedName>
        <fullName evidence="3">Prolyl tripeptidyl peptidase</fullName>
        <ecNumber evidence="3">3.4.14.12</ecNumber>
    </submittedName>
</protein>
<dbReference type="GO" id="GO:0008239">
    <property type="term" value="F:dipeptidyl-peptidase activity"/>
    <property type="evidence" value="ECO:0007669"/>
    <property type="project" value="TreeGrafter"/>
</dbReference>
<dbReference type="PANTHER" id="PTHR11731">
    <property type="entry name" value="PROTEASE FAMILY S9B,C DIPEPTIDYL-PEPTIDASE IV-RELATED"/>
    <property type="match status" value="1"/>
</dbReference>
<evidence type="ECO:0000259" key="2">
    <source>
        <dbReference type="Pfam" id="PF00326"/>
    </source>
</evidence>
<dbReference type="InterPro" id="IPR029058">
    <property type="entry name" value="AB_hydrolase_fold"/>
</dbReference>
<dbReference type="FunFam" id="3.40.50.1820:FF:000003">
    <property type="entry name" value="Dipeptidyl peptidase 4"/>
    <property type="match status" value="1"/>
</dbReference>
<dbReference type="EC" id="3.4.14.12" evidence="3"/>
<proteinExistence type="predicted"/>
<dbReference type="InterPro" id="IPR001375">
    <property type="entry name" value="Peptidase_S9_cat"/>
</dbReference>
<accession>A0A645EB99</accession>
<dbReference type="InterPro" id="IPR050278">
    <property type="entry name" value="Serine_Prot_S9B/DPPIV"/>
</dbReference>
<dbReference type="GO" id="GO:0008236">
    <property type="term" value="F:serine-type peptidase activity"/>
    <property type="evidence" value="ECO:0007669"/>
    <property type="project" value="InterPro"/>
</dbReference>
<name>A0A645EB99_9ZZZZ</name>
<dbReference type="AlphaFoldDB" id="A0A645EB99"/>
<sequence length="284" mass="32629">MPNTLSMRNSTGQKIRDIANNAAIKEAFRTLKVSQKEFFSFKTRENIALNGWMIKPVNFDPTKKYPVLMVQYSGPGSQMVLDEWDFGWEYYLSTLNYVVVCVDGRGTGARGSEFMKCTYKQMGVLETRDQVETAKYLGDLSYIDKNRIGIWGWSFGGTMTLTAMSTGEKVFKAGISVAPVTDWRFYNTAYTERFMQTPQENFSGYDQSSALLNAGKLNGRLLIIHGTSDDNVHYTNTLVYINKLVELEKQFEMQIYTDKNHSITGKQTRRHLYTRMVEFLERNL</sequence>
<keyword evidence="1" id="KW-0325">Glycoprotein</keyword>
<evidence type="ECO:0000256" key="1">
    <source>
        <dbReference type="ARBA" id="ARBA00023180"/>
    </source>
</evidence>
<dbReference type="Gene3D" id="3.40.50.1820">
    <property type="entry name" value="alpha/beta hydrolase"/>
    <property type="match status" value="1"/>
</dbReference>
<feature type="domain" description="Peptidase S9 prolyl oligopeptidase catalytic" evidence="2">
    <location>
        <begin position="84"/>
        <end position="284"/>
    </location>
</feature>
<dbReference type="EMBL" id="VSSQ01044572">
    <property type="protein sequence ID" value="MPM98398.1"/>
    <property type="molecule type" value="Genomic_DNA"/>
</dbReference>
<dbReference type="SUPFAM" id="SSF53474">
    <property type="entry name" value="alpha/beta-Hydrolases"/>
    <property type="match status" value="1"/>
</dbReference>
<dbReference type="PANTHER" id="PTHR11731:SF193">
    <property type="entry name" value="DIPEPTIDYL PEPTIDASE 9"/>
    <property type="match status" value="1"/>
</dbReference>
<keyword evidence="3" id="KW-0378">Hydrolase</keyword>
<dbReference type="Pfam" id="PF00326">
    <property type="entry name" value="Peptidase_S9"/>
    <property type="match status" value="1"/>
</dbReference>
<organism evidence="3">
    <name type="scientific">bioreactor metagenome</name>
    <dbReference type="NCBI Taxonomy" id="1076179"/>
    <lineage>
        <taxon>unclassified sequences</taxon>
        <taxon>metagenomes</taxon>
        <taxon>ecological metagenomes</taxon>
    </lineage>
</organism>
<dbReference type="GO" id="GO:0006508">
    <property type="term" value="P:proteolysis"/>
    <property type="evidence" value="ECO:0007669"/>
    <property type="project" value="InterPro"/>
</dbReference>